<feature type="region of interest" description="Disordered" evidence="5">
    <location>
        <begin position="79"/>
        <end position="113"/>
    </location>
</feature>
<feature type="domain" description="RNA polymerase sigma-70 region 2" evidence="6">
    <location>
        <begin position="12"/>
        <end position="79"/>
    </location>
</feature>
<dbReference type="NCBIfam" id="TIGR02937">
    <property type="entry name" value="sigma70-ECF"/>
    <property type="match status" value="1"/>
</dbReference>
<dbReference type="InterPro" id="IPR039425">
    <property type="entry name" value="RNA_pol_sigma-70-like"/>
</dbReference>
<dbReference type="Proteomes" id="UP001597493">
    <property type="component" value="Unassembled WGS sequence"/>
</dbReference>
<dbReference type="SUPFAM" id="SSF88659">
    <property type="entry name" value="Sigma3 and sigma4 domains of RNA polymerase sigma factors"/>
    <property type="match status" value="1"/>
</dbReference>
<keyword evidence="2" id="KW-0805">Transcription regulation</keyword>
<evidence type="ECO:0000256" key="4">
    <source>
        <dbReference type="ARBA" id="ARBA00023163"/>
    </source>
</evidence>
<dbReference type="Gene3D" id="1.10.1740.10">
    <property type="match status" value="1"/>
</dbReference>
<sequence length="177" mass="20891">MLDGGPAAFEPFVQEYGPHIYRTVFAVLRSRQDAEDVMQEALLQIYRSLPNYRHNGLKTWLTRIAVNKAIDYKRYKSRRPEQAADFGQREQAAGMETEAGAPPPEEELLEKEQRSRIRERLKELPGNYREVLTAYYIDEKSYEQIAGETGLEAKSVESRLYRARKWMRRHFRKEDFE</sequence>
<proteinExistence type="inferred from homology"/>
<protein>
    <submittedName>
        <fullName evidence="8">RNA polymerase sigma factor</fullName>
    </submittedName>
</protein>
<dbReference type="InterPro" id="IPR013324">
    <property type="entry name" value="RNA_pol_sigma_r3/r4-like"/>
</dbReference>
<evidence type="ECO:0000259" key="6">
    <source>
        <dbReference type="Pfam" id="PF04542"/>
    </source>
</evidence>
<keyword evidence="9" id="KW-1185">Reference proteome</keyword>
<dbReference type="SUPFAM" id="SSF88946">
    <property type="entry name" value="Sigma2 domain of RNA polymerase sigma factors"/>
    <property type="match status" value="1"/>
</dbReference>
<dbReference type="InterPro" id="IPR013325">
    <property type="entry name" value="RNA_pol_sigma_r2"/>
</dbReference>
<dbReference type="RefSeq" id="WP_379277294.1">
    <property type="nucleotide sequence ID" value="NZ_JBHUGT010000043.1"/>
</dbReference>
<evidence type="ECO:0000256" key="1">
    <source>
        <dbReference type="ARBA" id="ARBA00010641"/>
    </source>
</evidence>
<gene>
    <name evidence="8" type="ORF">ACFSW5_20590</name>
</gene>
<keyword evidence="4" id="KW-0804">Transcription</keyword>
<evidence type="ECO:0000313" key="8">
    <source>
        <dbReference type="EMBL" id="MFD2662660.1"/>
    </source>
</evidence>
<keyword evidence="3" id="KW-0731">Sigma factor</keyword>
<dbReference type="InterPro" id="IPR036388">
    <property type="entry name" value="WH-like_DNA-bd_sf"/>
</dbReference>
<evidence type="ECO:0000313" key="9">
    <source>
        <dbReference type="Proteomes" id="UP001597493"/>
    </source>
</evidence>
<evidence type="ECO:0000256" key="5">
    <source>
        <dbReference type="SAM" id="MobiDB-lite"/>
    </source>
</evidence>
<dbReference type="InterPro" id="IPR013249">
    <property type="entry name" value="RNA_pol_sigma70_r4_t2"/>
</dbReference>
<dbReference type="PANTHER" id="PTHR43133:SF51">
    <property type="entry name" value="RNA POLYMERASE SIGMA FACTOR"/>
    <property type="match status" value="1"/>
</dbReference>
<dbReference type="Pfam" id="PF08281">
    <property type="entry name" value="Sigma70_r4_2"/>
    <property type="match status" value="1"/>
</dbReference>
<evidence type="ECO:0000259" key="7">
    <source>
        <dbReference type="Pfam" id="PF08281"/>
    </source>
</evidence>
<reference evidence="9" key="1">
    <citation type="journal article" date="2019" name="Int. J. Syst. Evol. Microbiol.">
        <title>The Global Catalogue of Microorganisms (GCM) 10K type strain sequencing project: providing services to taxonomists for standard genome sequencing and annotation.</title>
        <authorList>
            <consortium name="The Broad Institute Genomics Platform"/>
            <consortium name="The Broad Institute Genome Sequencing Center for Infectious Disease"/>
            <person name="Wu L."/>
            <person name="Ma J."/>
        </authorList>
    </citation>
    <scope>NUCLEOTIDE SEQUENCE [LARGE SCALE GENOMIC DNA]</scope>
    <source>
        <strain evidence="9">TISTR 1827</strain>
    </source>
</reference>
<dbReference type="CDD" id="cd06171">
    <property type="entry name" value="Sigma70_r4"/>
    <property type="match status" value="1"/>
</dbReference>
<dbReference type="InterPro" id="IPR007627">
    <property type="entry name" value="RNA_pol_sigma70_r2"/>
</dbReference>
<evidence type="ECO:0000256" key="2">
    <source>
        <dbReference type="ARBA" id="ARBA00023015"/>
    </source>
</evidence>
<dbReference type="Gene3D" id="1.10.10.10">
    <property type="entry name" value="Winged helix-like DNA-binding domain superfamily/Winged helix DNA-binding domain"/>
    <property type="match status" value="1"/>
</dbReference>
<evidence type="ECO:0000256" key="3">
    <source>
        <dbReference type="ARBA" id="ARBA00023082"/>
    </source>
</evidence>
<dbReference type="PANTHER" id="PTHR43133">
    <property type="entry name" value="RNA POLYMERASE ECF-TYPE SIGMA FACTO"/>
    <property type="match status" value="1"/>
</dbReference>
<dbReference type="Pfam" id="PF04542">
    <property type="entry name" value="Sigma70_r2"/>
    <property type="match status" value="1"/>
</dbReference>
<name>A0ABW5R2W1_9BACL</name>
<dbReference type="InterPro" id="IPR014284">
    <property type="entry name" value="RNA_pol_sigma-70_dom"/>
</dbReference>
<dbReference type="EMBL" id="JBHUMY010000031">
    <property type="protein sequence ID" value="MFD2662660.1"/>
    <property type="molecule type" value="Genomic_DNA"/>
</dbReference>
<comment type="similarity">
    <text evidence="1">Belongs to the sigma-70 factor family. ECF subfamily.</text>
</comment>
<accession>A0ABW5R2W1</accession>
<feature type="domain" description="RNA polymerase sigma factor 70 region 4 type 2" evidence="7">
    <location>
        <begin position="116"/>
        <end position="167"/>
    </location>
</feature>
<organism evidence="8 9">
    <name type="scientific">Paenibacillus thailandensis</name>
    <dbReference type="NCBI Taxonomy" id="393250"/>
    <lineage>
        <taxon>Bacteria</taxon>
        <taxon>Bacillati</taxon>
        <taxon>Bacillota</taxon>
        <taxon>Bacilli</taxon>
        <taxon>Bacillales</taxon>
        <taxon>Paenibacillaceae</taxon>
        <taxon>Paenibacillus</taxon>
    </lineage>
</organism>
<comment type="caution">
    <text evidence="8">The sequence shown here is derived from an EMBL/GenBank/DDBJ whole genome shotgun (WGS) entry which is preliminary data.</text>
</comment>